<accession>A0A2P2MXI3</accession>
<evidence type="ECO:0000313" key="1">
    <source>
        <dbReference type="EMBL" id="MBX34916.1"/>
    </source>
</evidence>
<dbReference type="InterPro" id="IPR019410">
    <property type="entry name" value="Methyltransf_16"/>
</dbReference>
<name>A0A2P2MXI3_RHIMU</name>
<organism evidence="1">
    <name type="scientific">Rhizophora mucronata</name>
    <name type="common">Asiatic mangrove</name>
    <dbReference type="NCBI Taxonomy" id="61149"/>
    <lineage>
        <taxon>Eukaryota</taxon>
        <taxon>Viridiplantae</taxon>
        <taxon>Streptophyta</taxon>
        <taxon>Embryophyta</taxon>
        <taxon>Tracheophyta</taxon>
        <taxon>Spermatophyta</taxon>
        <taxon>Magnoliopsida</taxon>
        <taxon>eudicotyledons</taxon>
        <taxon>Gunneridae</taxon>
        <taxon>Pentapetalae</taxon>
        <taxon>rosids</taxon>
        <taxon>fabids</taxon>
        <taxon>Malpighiales</taxon>
        <taxon>Rhizophoraceae</taxon>
        <taxon>Rhizophora</taxon>
    </lineage>
</organism>
<dbReference type="PANTHER" id="PTHR14614">
    <property type="entry name" value="HEPATOCELLULAR CARCINOMA-ASSOCIATED ANTIGEN"/>
    <property type="match status" value="1"/>
</dbReference>
<dbReference type="Gene3D" id="3.40.50.150">
    <property type="entry name" value="Vaccinia Virus protein VP39"/>
    <property type="match status" value="1"/>
</dbReference>
<proteinExistence type="predicted"/>
<reference evidence="1" key="1">
    <citation type="submission" date="2018-02" db="EMBL/GenBank/DDBJ databases">
        <title>Rhizophora mucronata_Transcriptome.</title>
        <authorList>
            <person name="Meera S.P."/>
            <person name="Sreeshan A."/>
            <person name="Augustine A."/>
        </authorList>
    </citation>
    <scope>NUCLEOTIDE SEQUENCE</scope>
    <source>
        <tissue evidence="1">Leaf</tissue>
    </source>
</reference>
<dbReference type="Pfam" id="PF10294">
    <property type="entry name" value="Methyltransf_16"/>
    <property type="match status" value="1"/>
</dbReference>
<dbReference type="SUPFAM" id="SSF53335">
    <property type="entry name" value="S-adenosyl-L-methionine-dependent methyltransferases"/>
    <property type="match status" value="1"/>
</dbReference>
<dbReference type="PANTHER" id="PTHR14614:SF130">
    <property type="entry name" value="PROTEIN-LYSINE N-METHYLTRANSFERASE EEF2KMT"/>
    <property type="match status" value="1"/>
</dbReference>
<protein>
    <submittedName>
        <fullName evidence="1">Uncharacterized protein MANES_09G163800</fullName>
    </submittedName>
</protein>
<dbReference type="AlphaFoldDB" id="A0A2P2MXI3"/>
<dbReference type="InterPro" id="IPR029063">
    <property type="entry name" value="SAM-dependent_MTases_sf"/>
</dbReference>
<dbReference type="EMBL" id="GGEC01054432">
    <property type="protein sequence ID" value="MBX34916.1"/>
    <property type="molecule type" value="Transcribed_RNA"/>
</dbReference>
<sequence>MDDPGLDPNTPPGLHLVSGFLAMEPTDSLLSMARECGGGSITDGVQRFVWEHCISKTVKTGYAYYIKNFVKKLIFEIESSHGTVADELYEQYGYYMTSLRDDVMTNGNSRVCKCISFLFPAGCYRLPSFPQSRKLVLPLHCSLNMLEGDTGCSLWPSSLYMSEIILSFPDRFMNRSCFEVGSGVGLVGICLSYIKASKVTLSDGDLSTLANMKLNLELNQLSTGNNVPERSGETPKKVKCIHLPWESATEGDLQEFMPDIVLGADIIYDPQCLPHLVRVLAILLNQTKTDAETRKEDYQVSSPGSKHHHVEANGSNQENIHCDHDLASSDPACDQRCSTNKAYAIKEYYSRPVAYISSIIRNVDTFNCFLELAEQANLIATDVTETLKPLNLLPYMHSYNRSSIRLFTVTCK</sequence>